<reference evidence="1 2" key="1">
    <citation type="submission" date="2019-04" db="EMBL/GenBank/DDBJ databases">
        <authorList>
            <person name="Feng G."/>
            <person name="Zhang J."/>
            <person name="Zhu H."/>
        </authorList>
    </citation>
    <scope>NUCLEOTIDE SEQUENCE [LARGE SCALE GENOMIC DNA]</scope>
    <source>
        <strain evidence="1 2">JCM 19491</strain>
    </source>
</reference>
<dbReference type="Proteomes" id="UP000298284">
    <property type="component" value="Unassembled WGS sequence"/>
</dbReference>
<dbReference type="RefSeq" id="WP_135528906.1">
    <property type="nucleotide sequence ID" value="NZ_SRKZ01000001.1"/>
</dbReference>
<dbReference type="EMBL" id="SRKZ01000001">
    <property type="protein sequence ID" value="TGD82748.1"/>
    <property type="molecule type" value="Genomic_DNA"/>
</dbReference>
<evidence type="ECO:0000313" key="2">
    <source>
        <dbReference type="Proteomes" id="UP000298284"/>
    </source>
</evidence>
<comment type="caution">
    <text evidence="1">The sequence shown here is derived from an EMBL/GenBank/DDBJ whole genome shotgun (WGS) entry which is preliminary data.</text>
</comment>
<dbReference type="OrthoDB" id="9912410at2"/>
<keyword evidence="2" id="KW-1185">Reference proteome</keyword>
<sequence length="79" mass="8992">MKDLLSLWSSQQPALLTTEQGRRRLLTLLLTLTEGTHLYPTPCELRLFELYALGEIPVEELVASLGPPEFVTQDLTHRM</sequence>
<evidence type="ECO:0000313" key="1">
    <source>
        <dbReference type="EMBL" id="TGD82748.1"/>
    </source>
</evidence>
<proteinExistence type="predicted"/>
<name>A0A4Z0MTW1_9BACT</name>
<dbReference type="AlphaFoldDB" id="A0A4Z0MTW1"/>
<organism evidence="1 2">
    <name type="scientific">Hymenobacter wooponensis</name>
    <dbReference type="NCBI Taxonomy" id="1525360"/>
    <lineage>
        <taxon>Bacteria</taxon>
        <taxon>Pseudomonadati</taxon>
        <taxon>Bacteroidota</taxon>
        <taxon>Cytophagia</taxon>
        <taxon>Cytophagales</taxon>
        <taxon>Hymenobacteraceae</taxon>
        <taxon>Hymenobacter</taxon>
    </lineage>
</organism>
<accession>A0A4Z0MTW1</accession>
<protein>
    <submittedName>
        <fullName evidence="1">Uncharacterized protein</fullName>
    </submittedName>
</protein>
<gene>
    <name evidence="1" type="ORF">EU557_02900</name>
</gene>